<dbReference type="Proteomes" id="UP001576774">
    <property type="component" value="Unassembled WGS sequence"/>
</dbReference>
<protein>
    <submittedName>
        <fullName evidence="1">McrC family protein</fullName>
    </submittedName>
</protein>
<dbReference type="Pfam" id="PF10117">
    <property type="entry name" value="McrBC"/>
    <property type="match status" value="1"/>
</dbReference>
<sequence length="393" mass="45787">MTPLQDIELTEYSSKTFEINEIEYAIAETLWRNYDKEVTVDFPTPKTGNKWKLTAKGWVGHIPVTPDFHLSLLPKVPLGNLFRMLEYAYKLKSFCFLPGLVNCESLEEFYNNLAHVLAQRILDRCRKGFYRAYLPKTGNLAYVRGRLDMRQTIQKPWEVKLKCHYEEHTADIAENQILAWTLFIILRSGLCKERVLPKLRQAYHTLQGLVTLKPFKPEDCLGRNYHRLNEDYQPLHALCRFFLENTGPSHEKGDRTMLPFLIDMAKLYEVFVAEWLKENLPSHLFLKFQERINISDRISFKTDIVLYENSTESPRYILDTKYKTPTSPASDDVAQVIAYAVSKECQEVILVYPTSLKHPLDRLIGNIRVRSLTFSLNGNLEDAGKNFLKEFFS</sequence>
<evidence type="ECO:0000313" key="1">
    <source>
        <dbReference type="EMBL" id="MFB2880406.1"/>
    </source>
</evidence>
<gene>
    <name evidence="1" type="ORF">ACE1CC_26460</name>
</gene>
<keyword evidence="2" id="KW-1185">Reference proteome</keyword>
<dbReference type="PANTHER" id="PTHR38733">
    <property type="entry name" value="PROTEIN MCRC"/>
    <property type="match status" value="1"/>
</dbReference>
<dbReference type="EMBL" id="JBHFNQ010000202">
    <property type="protein sequence ID" value="MFB2880406.1"/>
    <property type="molecule type" value="Genomic_DNA"/>
</dbReference>
<name>A0ABV4XDR9_9CYAN</name>
<dbReference type="InterPro" id="IPR019292">
    <property type="entry name" value="McrC"/>
</dbReference>
<reference evidence="1 2" key="1">
    <citation type="submission" date="2024-09" db="EMBL/GenBank/DDBJ databases">
        <title>Floridaenema gen nov. (Aerosakkonemataceae, Aerosakkonematales ord. nov., Cyanobacteria) from benthic tropical and subtropical fresh waters, with the description of four new species.</title>
        <authorList>
            <person name="Moretto J.A."/>
            <person name="Berthold D.E."/>
            <person name="Lefler F.W."/>
            <person name="Huang I.-S."/>
            <person name="Laughinghouse H. IV."/>
        </authorList>
    </citation>
    <scope>NUCLEOTIDE SEQUENCE [LARGE SCALE GENOMIC DNA]</scope>
    <source>
        <strain evidence="1 2">BLCC-F46</strain>
    </source>
</reference>
<evidence type="ECO:0000313" key="2">
    <source>
        <dbReference type="Proteomes" id="UP001576774"/>
    </source>
</evidence>
<dbReference type="RefSeq" id="WP_413273421.1">
    <property type="nucleotide sequence ID" value="NZ_JBHFNQ010000202.1"/>
</dbReference>
<organism evidence="1 2">
    <name type="scientific">Floridaenema aerugineum BLCC-F46</name>
    <dbReference type="NCBI Taxonomy" id="3153654"/>
    <lineage>
        <taxon>Bacteria</taxon>
        <taxon>Bacillati</taxon>
        <taxon>Cyanobacteriota</taxon>
        <taxon>Cyanophyceae</taxon>
        <taxon>Oscillatoriophycideae</taxon>
        <taxon>Aerosakkonematales</taxon>
        <taxon>Aerosakkonemataceae</taxon>
        <taxon>Floridanema</taxon>
        <taxon>Floridanema aerugineum</taxon>
    </lineage>
</organism>
<accession>A0ABV4XDR9</accession>
<comment type="caution">
    <text evidence="1">The sequence shown here is derived from an EMBL/GenBank/DDBJ whole genome shotgun (WGS) entry which is preliminary data.</text>
</comment>
<proteinExistence type="predicted"/>
<dbReference type="PANTHER" id="PTHR38733:SF1">
    <property type="entry name" value="TYPE IV METHYL-DIRECTED RESTRICTION ENZYME ECOKMCRBC"/>
    <property type="match status" value="1"/>
</dbReference>